<dbReference type="Pfam" id="PF01428">
    <property type="entry name" value="zf-AN1"/>
    <property type="match status" value="1"/>
</dbReference>
<dbReference type="PANTHER" id="PTHR10634:SF149">
    <property type="entry name" value="AN1-TYPE DOMAIN-CONTAINING PROTEIN-RELATED"/>
    <property type="match status" value="1"/>
</dbReference>
<keyword evidence="1" id="KW-0479">Metal-binding</keyword>
<dbReference type="OrthoDB" id="428577at2759"/>
<name>A0A8J2R1B6_9NEOP</name>
<dbReference type="InterPro" id="IPR002653">
    <property type="entry name" value="Znf_A20"/>
</dbReference>
<dbReference type="PROSITE" id="PS51039">
    <property type="entry name" value="ZF_AN1"/>
    <property type="match status" value="1"/>
</dbReference>
<dbReference type="PROSITE" id="PS51036">
    <property type="entry name" value="ZF_A20"/>
    <property type="match status" value="1"/>
</dbReference>
<feature type="domain" description="AN1-type" evidence="7">
    <location>
        <begin position="121"/>
        <end position="167"/>
    </location>
</feature>
<sequence>MERESNPMEALCRSGCGFYGNPSTDGLCSVCFKEALKKKQQPPASTPSAVSSSFVSTPTPTPTPAPAPTPLAAAAPTVPTLPQAQQQQTDKFEEEGGAGTSGASTGASDTDADDKDPSKDKKKKNRCAVCRKKVGLTGFECRCGGLFCAVHRYSDKHECSFDYRELGAQEIRRNNPVVVSQKIHKI</sequence>
<protein>
    <submittedName>
        <fullName evidence="8">(African queen) hypothetical protein</fullName>
    </submittedName>
</protein>
<keyword evidence="9" id="KW-1185">Reference proteome</keyword>
<dbReference type="GO" id="GO:0008270">
    <property type="term" value="F:zinc ion binding"/>
    <property type="evidence" value="ECO:0007669"/>
    <property type="project" value="UniProtKB-KW"/>
</dbReference>
<evidence type="ECO:0000259" key="6">
    <source>
        <dbReference type="PROSITE" id="PS51036"/>
    </source>
</evidence>
<dbReference type="PANTHER" id="PTHR10634">
    <property type="entry name" value="AN1-TYPE ZINC FINGER PROTEIN"/>
    <property type="match status" value="1"/>
</dbReference>
<dbReference type="FunFam" id="4.10.1110.10:FF:000001">
    <property type="entry name" value="Zinc finger AN1-type containing 6"/>
    <property type="match status" value="1"/>
</dbReference>
<dbReference type="Gene3D" id="4.10.1110.10">
    <property type="entry name" value="AN1-like Zinc finger"/>
    <property type="match status" value="1"/>
</dbReference>
<comment type="caution">
    <text evidence="8">The sequence shown here is derived from an EMBL/GenBank/DDBJ whole genome shotgun (WGS) entry which is preliminary data.</text>
</comment>
<dbReference type="SUPFAM" id="SSF118310">
    <property type="entry name" value="AN1-like Zinc finger"/>
    <property type="match status" value="1"/>
</dbReference>
<evidence type="ECO:0000313" key="8">
    <source>
        <dbReference type="EMBL" id="CAG9579921.1"/>
    </source>
</evidence>
<dbReference type="AlphaFoldDB" id="A0A8J2R1B6"/>
<dbReference type="Proteomes" id="UP000789524">
    <property type="component" value="Unassembled WGS sequence"/>
</dbReference>
<dbReference type="Pfam" id="PF01754">
    <property type="entry name" value="zf-A20"/>
    <property type="match status" value="1"/>
</dbReference>
<dbReference type="InterPro" id="IPR035896">
    <property type="entry name" value="AN1-like_Znf"/>
</dbReference>
<dbReference type="SMART" id="SM00154">
    <property type="entry name" value="ZnF_AN1"/>
    <property type="match status" value="1"/>
</dbReference>
<keyword evidence="2 4" id="KW-0863">Zinc-finger</keyword>
<dbReference type="InterPro" id="IPR000058">
    <property type="entry name" value="Znf_AN1"/>
</dbReference>
<dbReference type="SMART" id="SM00259">
    <property type="entry name" value="ZnF_A20"/>
    <property type="match status" value="1"/>
</dbReference>
<keyword evidence="3" id="KW-0862">Zinc</keyword>
<dbReference type="InterPro" id="IPR050652">
    <property type="entry name" value="AN1_A20_ZnFinger"/>
</dbReference>
<gene>
    <name evidence="8" type="ORF">DCHRY22_LOCUS13450</name>
</gene>
<evidence type="ECO:0000256" key="5">
    <source>
        <dbReference type="SAM" id="MobiDB-lite"/>
    </source>
</evidence>
<reference evidence="8" key="1">
    <citation type="submission" date="2021-09" db="EMBL/GenBank/DDBJ databases">
        <authorList>
            <person name="Martin H S."/>
        </authorList>
    </citation>
    <scope>NUCLEOTIDE SEQUENCE</scope>
</reference>
<evidence type="ECO:0000256" key="3">
    <source>
        <dbReference type="ARBA" id="ARBA00022833"/>
    </source>
</evidence>
<feature type="compositionally biased region" description="Pro residues" evidence="5">
    <location>
        <begin position="59"/>
        <end position="69"/>
    </location>
</feature>
<feature type="region of interest" description="Disordered" evidence="5">
    <location>
        <begin position="39"/>
        <end position="122"/>
    </location>
</feature>
<evidence type="ECO:0000256" key="4">
    <source>
        <dbReference type="PROSITE-ProRule" id="PRU00449"/>
    </source>
</evidence>
<feature type="domain" description="A20-type" evidence="6">
    <location>
        <begin position="6"/>
        <end position="40"/>
    </location>
</feature>
<dbReference type="SUPFAM" id="SSF57716">
    <property type="entry name" value="Glucocorticoid receptor-like (DNA-binding domain)"/>
    <property type="match status" value="1"/>
</dbReference>
<evidence type="ECO:0000313" key="9">
    <source>
        <dbReference type="Proteomes" id="UP000789524"/>
    </source>
</evidence>
<proteinExistence type="predicted"/>
<evidence type="ECO:0000259" key="7">
    <source>
        <dbReference type="PROSITE" id="PS51039"/>
    </source>
</evidence>
<evidence type="ECO:0000256" key="2">
    <source>
        <dbReference type="ARBA" id="ARBA00022771"/>
    </source>
</evidence>
<dbReference type="Gene3D" id="1.20.5.4770">
    <property type="match status" value="1"/>
</dbReference>
<dbReference type="EMBL" id="CAKASE010000079">
    <property type="protein sequence ID" value="CAG9579921.1"/>
    <property type="molecule type" value="Genomic_DNA"/>
</dbReference>
<dbReference type="GO" id="GO:0003677">
    <property type="term" value="F:DNA binding"/>
    <property type="evidence" value="ECO:0007669"/>
    <property type="project" value="InterPro"/>
</dbReference>
<feature type="compositionally biased region" description="Low complexity" evidence="5">
    <location>
        <begin position="70"/>
        <end position="89"/>
    </location>
</feature>
<feature type="compositionally biased region" description="Low complexity" evidence="5">
    <location>
        <begin position="41"/>
        <end position="58"/>
    </location>
</feature>
<organism evidence="8 9">
    <name type="scientific">Danaus chrysippus</name>
    <name type="common">African queen</name>
    <dbReference type="NCBI Taxonomy" id="151541"/>
    <lineage>
        <taxon>Eukaryota</taxon>
        <taxon>Metazoa</taxon>
        <taxon>Ecdysozoa</taxon>
        <taxon>Arthropoda</taxon>
        <taxon>Hexapoda</taxon>
        <taxon>Insecta</taxon>
        <taxon>Pterygota</taxon>
        <taxon>Neoptera</taxon>
        <taxon>Endopterygota</taxon>
        <taxon>Lepidoptera</taxon>
        <taxon>Glossata</taxon>
        <taxon>Ditrysia</taxon>
        <taxon>Papilionoidea</taxon>
        <taxon>Nymphalidae</taxon>
        <taxon>Danainae</taxon>
        <taxon>Danaini</taxon>
        <taxon>Danaina</taxon>
        <taxon>Danaus</taxon>
        <taxon>Anosia</taxon>
    </lineage>
</organism>
<accession>A0A8J2R1B6</accession>
<evidence type="ECO:0000256" key="1">
    <source>
        <dbReference type="ARBA" id="ARBA00022723"/>
    </source>
</evidence>